<sequence length="248" mass="26657">MDSQSMDALNLSDSDSDALFDTPAARKANSKPPDEDGDMAEGATSAKTRTKESHYTTEEAREVALRKELENVRNVNKVIEGVVESLQKANNNMDTVSRTVHNASTLLHTWTRILSQTEHNQRLILNPQWQGATQDLVDIQNEEIQRQQAAERREAEEQARRDAAVRRADEERRRAEATPKAGSRGRGRGSARPRGGSTSSGYGGGSASSGYVGVGGQGGRGLNRSGSTSSRGGTGIGRGLRGRGRGLG</sequence>
<organism evidence="1 2">
    <name type="scientific">Lindgomyces ingoldianus</name>
    <dbReference type="NCBI Taxonomy" id="673940"/>
    <lineage>
        <taxon>Eukaryota</taxon>
        <taxon>Fungi</taxon>
        <taxon>Dikarya</taxon>
        <taxon>Ascomycota</taxon>
        <taxon>Pezizomycotina</taxon>
        <taxon>Dothideomycetes</taxon>
        <taxon>Pleosporomycetidae</taxon>
        <taxon>Pleosporales</taxon>
        <taxon>Lindgomycetaceae</taxon>
        <taxon>Lindgomyces</taxon>
    </lineage>
</organism>
<accession>A0ACB6QF24</accession>
<name>A0ACB6QF24_9PLEO</name>
<protein>
    <submittedName>
        <fullName evidence="1">Uncharacterized protein</fullName>
    </submittedName>
</protein>
<comment type="caution">
    <text evidence="1">The sequence shown here is derived from an EMBL/GenBank/DDBJ whole genome shotgun (WGS) entry which is preliminary data.</text>
</comment>
<proteinExistence type="predicted"/>
<dbReference type="Proteomes" id="UP000799755">
    <property type="component" value="Unassembled WGS sequence"/>
</dbReference>
<gene>
    <name evidence="1" type="ORF">BDR25DRAFT_271360</name>
</gene>
<reference evidence="1" key="1">
    <citation type="journal article" date="2020" name="Stud. Mycol.">
        <title>101 Dothideomycetes genomes: a test case for predicting lifestyles and emergence of pathogens.</title>
        <authorList>
            <person name="Haridas S."/>
            <person name="Albert R."/>
            <person name="Binder M."/>
            <person name="Bloem J."/>
            <person name="Labutti K."/>
            <person name="Salamov A."/>
            <person name="Andreopoulos B."/>
            <person name="Baker S."/>
            <person name="Barry K."/>
            <person name="Bills G."/>
            <person name="Bluhm B."/>
            <person name="Cannon C."/>
            <person name="Castanera R."/>
            <person name="Culley D."/>
            <person name="Daum C."/>
            <person name="Ezra D."/>
            <person name="Gonzalez J."/>
            <person name="Henrissat B."/>
            <person name="Kuo A."/>
            <person name="Liang C."/>
            <person name="Lipzen A."/>
            <person name="Lutzoni F."/>
            <person name="Magnuson J."/>
            <person name="Mondo S."/>
            <person name="Nolan M."/>
            <person name="Ohm R."/>
            <person name="Pangilinan J."/>
            <person name="Park H.-J."/>
            <person name="Ramirez L."/>
            <person name="Alfaro M."/>
            <person name="Sun H."/>
            <person name="Tritt A."/>
            <person name="Yoshinaga Y."/>
            <person name="Zwiers L.-H."/>
            <person name="Turgeon B."/>
            <person name="Goodwin S."/>
            <person name="Spatafora J."/>
            <person name="Crous P."/>
            <person name="Grigoriev I."/>
        </authorList>
    </citation>
    <scope>NUCLEOTIDE SEQUENCE</scope>
    <source>
        <strain evidence="1">ATCC 200398</strain>
    </source>
</reference>
<evidence type="ECO:0000313" key="1">
    <source>
        <dbReference type="EMBL" id="KAF2464722.1"/>
    </source>
</evidence>
<evidence type="ECO:0000313" key="2">
    <source>
        <dbReference type="Proteomes" id="UP000799755"/>
    </source>
</evidence>
<keyword evidence="2" id="KW-1185">Reference proteome</keyword>
<dbReference type="EMBL" id="MU003534">
    <property type="protein sequence ID" value="KAF2464722.1"/>
    <property type="molecule type" value="Genomic_DNA"/>
</dbReference>